<reference evidence="4" key="1">
    <citation type="submission" date="2021-04" db="EMBL/GenBank/DDBJ databases">
        <title>Draft genome sequence of Xylanibacillus composti strain K13.</title>
        <authorList>
            <person name="Uke A."/>
            <person name="Chhe C."/>
            <person name="Baramee S."/>
            <person name="Kosugi A."/>
        </authorList>
    </citation>
    <scope>NUCLEOTIDE SEQUENCE</scope>
    <source>
        <strain evidence="4">K13</strain>
    </source>
</reference>
<evidence type="ECO:0000256" key="1">
    <source>
        <dbReference type="ARBA" id="ARBA00022969"/>
    </source>
</evidence>
<gene>
    <name evidence="4" type="primary">cotF</name>
    <name evidence="4" type="ORF">XYCOK13_39990</name>
</gene>
<keyword evidence="1" id="KW-0749">Sporulation</keyword>
<comment type="similarity">
    <text evidence="3">Belongs to the CotF family.</text>
</comment>
<keyword evidence="4" id="KW-0167">Capsid protein</keyword>
<dbReference type="EMBL" id="BOVK01000072">
    <property type="protein sequence ID" value="GIQ71175.1"/>
    <property type="molecule type" value="Genomic_DNA"/>
</dbReference>
<dbReference type="AlphaFoldDB" id="A0A8J4M3S7"/>
<accession>A0A8J4M3S7</accession>
<keyword evidence="4" id="KW-0946">Virion</keyword>
<dbReference type="Gene3D" id="1.20.1260.10">
    <property type="match status" value="1"/>
</dbReference>
<dbReference type="PANTHER" id="PTHR39183:SF1">
    <property type="entry name" value="SPORE COAT PROTEIN F-LIKE PROTEIN YHCQ"/>
    <property type="match status" value="1"/>
</dbReference>
<sequence>MYATNRQSHQQHLAWHETLEMHELVAYQANHLVNFKMNRNDVKDPQLKGLYAEAIQGIESNLQDLLGYYPQAPTAMRKSAGDEMTAFYAGQLLGFAKTAVRNYAIAITETATPQLRETFHKHLDKAIQLHGKVFAFMYERGLYPSYQLDQLLAADVKNAKNALSL</sequence>
<dbReference type="InterPro" id="IPR012347">
    <property type="entry name" value="Ferritin-like"/>
</dbReference>
<name>A0A8J4M3S7_9BACL</name>
<evidence type="ECO:0000313" key="4">
    <source>
        <dbReference type="EMBL" id="GIQ71175.1"/>
    </source>
</evidence>
<dbReference type="Proteomes" id="UP000677918">
    <property type="component" value="Unassembled WGS sequence"/>
</dbReference>
<organism evidence="4 5">
    <name type="scientific">Xylanibacillus composti</name>
    <dbReference type="NCBI Taxonomy" id="1572762"/>
    <lineage>
        <taxon>Bacteria</taxon>
        <taxon>Bacillati</taxon>
        <taxon>Bacillota</taxon>
        <taxon>Bacilli</taxon>
        <taxon>Bacillales</taxon>
        <taxon>Paenibacillaceae</taxon>
        <taxon>Xylanibacillus</taxon>
    </lineage>
</organism>
<dbReference type="GO" id="GO:0030435">
    <property type="term" value="P:sporulation resulting in formation of a cellular spore"/>
    <property type="evidence" value="ECO:0007669"/>
    <property type="project" value="UniProtKB-KW"/>
</dbReference>
<comment type="subcellular location">
    <subcellularLocation>
        <location evidence="2">Spore coat</location>
    </subcellularLocation>
</comment>
<comment type="caution">
    <text evidence="4">The sequence shown here is derived from an EMBL/GenBank/DDBJ whole genome shotgun (WGS) entry which is preliminary data.</text>
</comment>
<evidence type="ECO:0000256" key="2">
    <source>
        <dbReference type="ARBA" id="ARBA00024325"/>
    </source>
</evidence>
<dbReference type="InterPro" id="IPR012851">
    <property type="entry name" value="Spore_coat_CotF-like"/>
</dbReference>
<dbReference type="Pfam" id="PF07875">
    <property type="entry name" value="Coat_F"/>
    <property type="match status" value="1"/>
</dbReference>
<keyword evidence="5" id="KW-1185">Reference proteome</keyword>
<evidence type="ECO:0000256" key="3">
    <source>
        <dbReference type="ARBA" id="ARBA00024344"/>
    </source>
</evidence>
<dbReference type="PANTHER" id="PTHR39183">
    <property type="entry name" value="SPORE COAT PROTEIN F-LIKE PROTEIN YHCQ"/>
    <property type="match status" value="1"/>
</dbReference>
<proteinExistence type="inferred from homology"/>
<evidence type="ECO:0000313" key="5">
    <source>
        <dbReference type="Proteomes" id="UP000677918"/>
    </source>
</evidence>
<protein>
    <submittedName>
        <fullName evidence="4">Spore coat protein F</fullName>
    </submittedName>
</protein>